<dbReference type="AlphaFoldDB" id="A0A8S9RHB1"/>
<feature type="region of interest" description="Disordered" evidence="1">
    <location>
        <begin position="70"/>
        <end position="90"/>
    </location>
</feature>
<comment type="caution">
    <text evidence="2">The sequence shown here is derived from an EMBL/GenBank/DDBJ whole genome shotgun (WGS) entry which is preliminary data.</text>
</comment>
<reference evidence="2" key="1">
    <citation type="submission" date="2019-12" db="EMBL/GenBank/DDBJ databases">
        <title>Genome sequencing and annotation of Brassica cretica.</title>
        <authorList>
            <person name="Studholme D.J."/>
            <person name="Sarris P."/>
        </authorList>
    </citation>
    <scope>NUCLEOTIDE SEQUENCE</scope>
    <source>
        <strain evidence="2">PFS-109/04</strain>
        <tissue evidence="2">Leaf</tissue>
    </source>
</reference>
<evidence type="ECO:0000256" key="1">
    <source>
        <dbReference type="SAM" id="MobiDB-lite"/>
    </source>
</evidence>
<dbReference type="Proteomes" id="UP000712600">
    <property type="component" value="Unassembled WGS sequence"/>
</dbReference>
<name>A0A8S9RHB1_BRACR</name>
<sequence length="90" mass="9469">MGKKNTATSRLLSERICAQIPSPGYADDAENHPRTLTVPLSIHDASILQVGRWGSTERVKLVEGAACVSSSSPSSSKLASLQHSACFNGS</sequence>
<dbReference type="EMBL" id="QGKX02000095">
    <property type="protein sequence ID" value="KAF3572320.1"/>
    <property type="molecule type" value="Genomic_DNA"/>
</dbReference>
<evidence type="ECO:0000313" key="2">
    <source>
        <dbReference type="EMBL" id="KAF3572320.1"/>
    </source>
</evidence>
<proteinExistence type="predicted"/>
<organism evidence="2 3">
    <name type="scientific">Brassica cretica</name>
    <name type="common">Mustard</name>
    <dbReference type="NCBI Taxonomy" id="69181"/>
    <lineage>
        <taxon>Eukaryota</taxon>
        <taxon>Viridiplantae</taxon>
        <taxon>Streptophyta</taxon>
        <taxon>Embryophyta</taxon>
        <taxon>Tracheophyta</taxon>
        <taxon>Spermatophyta</taxon>
        <taxon>Magnoliopsida</taxon>
        <taxon>eudicotyledons</taxon>
        <taxon>Gunneridae</taxon>
        <taxon>Pentapetalae</taxon>
        <taxon>rosids</taxon>
        <taxon>malvids</taxon>
        <taxon>Brassicales</taxon>
        <taxon>Brassicaceae</taxon>
        <taxon>Brassiceae</taxon>
        <taxon>Brassica</taxon>
    </lineage>
</organism>
<protein>
    <submittedName>
        <fullName evidence="2">Uncharacterized protein</fullName>
    </submittedName>
</protein>
<evidence type="ECO:0000313" key="3">
    <source>
        <dbReference type="Proteomes" id="UP000712600"/>
    </source>
</evidence>
<gene>
    <name evidence="2" type="ORF">F2Q69_00062860</name>
</gene>
<accession>A0A8S9RHB1</accession>